<organism evidence="13 14">
    <name type="scientific">Arthrobacter hankyongi</name>
    <dbReference type="NCBI Taxonomy" id="2904801"/>
    <lineage>
        <taxon>Bacteria</taxon>
        <taxon>Bacillati</taxon>
        <taxon>Actinomycetota</taxon>
        <taxon>Actinomycetes</taxon>
        <taxon>Micrococcales</taxon>
        <taxon>Micrococcaceae</taxon>
        <taxon>Arthrobacter</taxon>
    </lineage>
</organism>
<dbReference type="Pfam" id="PF01325">
    <property type="entry name" value="Fe_dep_repress"/>
    <property type="match status" value="1"/>
</dbReference>
<dbReference type="InterPro" id="IPR036390">
    <property type="entry name" value="WH_DNA-bd_sf"/>
</dbReference>
<evidence type="ECO:0000256" key="3">
    <source>
        <dbReference type="ARBA" id="ARBA00011738"/>
    </source>
</evidence>
<keyword evidence="9" id="KW-0804">Transcription</keyword>
<name>A0ABS9L842_9MICC</name>
<evidence type="ECO:0000313" key="13">
    <source>
        <dbReference type="EMBL" id="MCG2622657.1"/>
    </source>
</evidence>
<keyword evidence="8" id="KW-0010">Activator</keyword>
<keyword evidence="4" id="KW-0963">Cytoplasm</keyword>
<dbReference type="RefSeq" id="WP_237821182.1">
    <property type="nucleotide sequence ID" value="NZ_JAKLTQ010000008.1"/>
</dbReference>
<comment type="subcellular location">
    <subcellularLocation>
        <location evidence="1">Cytoplasm</location>
    </subcellularLocation>
</comment>
<dbReference type="Gene3D" id="1.10.10.10">
    <property type="entry name" value="Winged helix-like DNA-binding domain superfamily/Winged helix DNA-binding domain"/>
    <property type="match status" value="1"/>
</dbReference>
<evidence type="ECO:0000256" key="1">
    <source>
        <dbReference type="ARBA" id="ARBA00004496"/>
    </source>
</evidence>
<keyword evidence="5" id="KW-0678">Repressor</keyword>
<evidence type="ECO:0000259" key="12">
    <source>
        <dbReference type="PROSITE" id="PS50944"/>
    </source>
</evidence>
<comment type="similarity">
    <text evidence="2">Belongs to the DtxR/MntR family.</text>
</comment>
<dbReference type="InterPro" id="IPR022689">
    <property type="entry name" value="Iron_dep_repressor"/>
</dbReference>
<gene>
    <name evidence="13" type="ORF">LVY72_12145</name>
</gene>
<dbReference type="Proteomes" id="UP001165368">
    <property type="component" value="Unassembled WGS sequence"/>
</dbReference>
<dbReference type="SUPFAM" id="SSF46785">
    <property type="entry name" value="Winged helix' DNA-binding domain"/>
    <property type="match status" value="1"/>
</dbReference>
<dbReference type="Gene3D" id="1.10.60.10">
    <property type="entry name" value="Iron dependent repressor, metal binding and dimerisation domain"/>
    <property type="match status" value="1"/>
</dbReference>
<dbReference type="InterPro" id="IPR007167">
    <property type="entry name" value="Fe-transptr_FeoA-like"/>
</dbReference>
<sequence>MSPANKQHKKNSVLSSDSSSVQDYVKVLYGFTEWQDRPASSSRLAARLGVANSSVSEMVRKLVELGLVSHEPYGSVELTDEGRRLALAMVRRHRLLETYLVQELGYAWDEVHDEAELLEHTVSEKLVERMAAKLGDPERDPHGDPIPAADGSITVPRAYRLQDLDEGHTGRITRISDADPELLRFLQAESIGLDEPVSIIGRRPFGGALVVRFGAEDAARELDLGAETAAALWISSDRPHPGCVVGG</sequence>
<feature type="domain" description="HTH dtxR-type" evidence="12">
    <location>
        <begin position="18"/>
        <end position="79"/>
    </location>
</feature>
<dbReference type="SUPFAM" id="SSF47979">
    <property type="entry name" value="Iron-dependent repressor protein, dimerization domain"/>
    <property type="match status" value="1"/>
</dbReference>
<dbReference type="InterPro" id="IPR050536">
    <property type="entry name" value="DtxR_MntR_Metal-Reg"/>
</dbReference>
<evidence type="ECO:0000256" key="11">
    <source>
        <dbReference type="ARBA" id="ARBA00032593"/>
    </source>
</evidence>
<accession>A0ABS9L842</accession>
<dbReference type="InterPro" id="IPR038157">
    <property type="entry name" value="FeoA_core_dom"/>
</dbReference>
<comment type="caution">
    <text evidence="13">The sequence shown here is derived from an EMBL/GenBank/DDBJ whole genome shotgun (WGS) entry which is preliminary data.</text>
</comment>
<dbReference type="PANTHER" id="PTHR33238:SF11">
    <property type="entry name" value="TRANSCRIPTIONAL REGULATOR MNTR"/>
    <property type="match status" value="1"/>
</dbReference>
<reference evidence="13" key="1">
    <citation type="submission" date="2022-01" db="EMBL/GenBank/DDBJ databases">
        <authorList>
            <person name="Jo J.-H."/>
            <person name="Im W.-T."/>
        </authorList>
    </citation>
    <scope>NUCLEOTIDE SEQUENCE</scope>
    <source>
        <strain evidence="13">I2-34</strain>
    </source>
</reference>
<keyword evidence="14" id="KW-1185">Reference proteome</keyword>
<comment type="subunit">
    <text evidence="3">Homodimer.</text>
</comment>
<evidence type="ECO:0000256" key="2">
    <source>
        <dbReference type="ARBA" id="ARBA00007871"/>
    </source>
</evidence>
<evidence type="ECO:0000256" key="10">
    <source>
        <dbReference type="ARBA" id="ARBA00023211"/>
    </source>
</evidence>
<dbReference type="InterPro" id="IPR036421">
    <property type="entry name" value="Fe_dep_repressor_sf"/>
</dbReference>
<evidence type="ECO:0000256" key="8">
    <source>
        <dbReference type="ARBA" id="ARBA00023159"/>
    </source>
</evidence>
<evidence type="ECO:0000313" key="14">
    <source>
        <dbReference type="Proteomes" id="UP001165368"/>
    </source>
</evidence>
<evidence type="ECO:0000256" key="9">
    <source>
        <dbReference type="ARBA" id="ARBA00023163"/>
    </source>
</evidence>
<keyword evidence="10" id="KW-0464">Manganese</keyword>
<dbReference type="PANTHER" id="PTHR33238">
    <property type="entry name" value="IRON (METAL) DEPENDENT REPRESSOR, DTXR FAMILY"/>
    <property type="match status" value="1"/>
</dbReference>
<evidence type="ECO:0000256" key="7">
    <source>
        <dbReference type="ARBA" id="ARBA00023125"/>
    </source>
</evidence>
<dbReference type="InterPro" id="IPR001367">
    <property type="entry name" value="Fe_dep_repressor"/>
</dbReference>
<evidence type="ECO:0000256" key="6">
    <source>
        <dbReference type="ARBA" id="ARBA00023015"/>
    </source>
</evidence>
<dbReference type="SMART" id="SM00529">
    <property type="entry name" value="HTH_DTXR"/>
    <property type="match status" value="1"/>
</dbReference>
<evidence type="ECO:0000256" key="4">
    <source>
        <dbReference type="ARBA" id="ARBA00022490"/>
    </source>
</evidence>
<dbReference type="InterPro" id="IPR036388">
    <property type="entry name" value="WH-like_DNA-bd_sf"/>
</dbReference>
<protein>
    <recommendedName>
        <fullName evidence="11">Manganese transport regulator</fullName>
    </recommendedName>
</protein>
<dbReference type="EMBL" id="JAKLTQ010000008">
    <property type="protein sequence ID" value="MCG2622657.1"/>
    <property type="molecule type" value="Genomic_DNA"/>
</dbReference>
<dbReference type="Pfam" id="PF04023">
    <property type="entry name" value="FeoA"/>
    <property type="match status" value="1"/>
</dbReference>
<dbReference type="SMART" id="SM00899">
    <property type="entry name" value="FeoA"/>
    <property type="match status" value="1"/>
</dbReference>
<dbReference type="Pfam" id="PF02742">
    <property type="entry name" value="Fe_dep_repr_C"/>
    <property type="match status" value="1"/>
</dbReference>
<evidence type="ECO:0000256" key="5">
    <source>
        <dbReference type="ARBA" id="ARBA00022491"/>
    </source>
</evidence>
<proteinExistence type="inferred from homology"/>
<dbReference type="Gene3D" id="2.30.30.90">
    <property type="match status" value="1"/>
</dbReference>
<keyword evidence="6" id="KW-0805">Transcription regulation</keyword>
<dbReference type="InterPro" id="IPR022687">
    <property type="entry name" value="HTH_DTXR"/>
</dbReference>
<keyword evidence="7" id="KW-0238">DNA-binding</keyword>
<dbReference type="PROSITE" id="PS50944">
    <property type="entry name" value="HTH_DTXR"/>
    <property type="match status" value="1"/>
</dbReference>